<keyword evidence="3" id="KW-1185">Reference proteome</keyword>
<evidence type="ECO:0000313" key="2">
    <source>
        <dbReference type="EMBL" id="EKM79661.1"/>
    </source>
</evidence>
<name>K5WW30_AGABU</name>
<dbReference type="RefSeq" id="XP_007330268.1">
    <property type="nucleotide sequence ID" value="XM_007330206.1"/>
</dbReference>
<dbReference type="EMBL" id="JH971390">
    <property type="protein sequence ID" value="EKM79661.1"/>
    <property type="molecule type" value="Genomic_DNA"/>
</dbReference>
<evidence type="ECO:0000256" key="1">
    <source>
        <dbReference type="SAM" id="MobiDB-lite"/>
    </source>
</evidence>
<feature type="compositionally biased region" description="Polar residues" evidence="1">
    <location>
        <begin position="144"/>
        <end position="160"/>
    </location>
</feature>
<evidence type="ECO:0000313" key="3">
    <source>
        <dbReference type="Proteomes" id="UP000008493"/>
    </source>
</evidence>
<dbReference type="OrthoDB" id="2563900at2759"/>
<dbReference type="Proteomes" id="UP000008493">
    <property type="component" value="Unassembled WGS sequence"/>
</dbReference>
<protein>
    <submittedName>
        <fullName evidence="2">Uncharacterized protein</fullName>
    </submittedName>
</protein>
<dbReference type="KEGG" id="abp:AGABI1DRAFT128804"/>
<feature type="compositionally biased region" description="Low complexity" evidence="1">
    <location>
        <begin position="320"/>
        <end position="329"/>
    </location>
</feature>
<feature type="region of interest" description="Disordered" evidence="1">
    <location>
        <begin position="112"/>
        <end position="203"/>
    </location>
</feature>
<organism evidence="2 3">
    <name type="scientific">Agaricus bisporus var. burnettii (strain JB137-S8 / ATCC MYA-4627 / FGSC 10392)</name>
    <name type="common">White button mushroom</name>
    <dbReference type="NCBI Taxonomy" id="597362"/>
    <lineage>
        <taxon>Eukaryota</taxon>
        <taxon>Fungi</taxon>
        <taxon>Dikarya</taxon>
        <taxon>Basidiomycota</taxon>
        <taxon>Agaricomycotina</taxon>
        <taxon>Agaricomycetes</taxon>
        <taxon>Agaricomycetidae</taxon>
        <taxon>Agaricales</taxon>
        <taxon>Agaricineae</taxon>
        <taxon>Agaricaceae</taxon>
        <taxon>Agaricus</taxon>
    </lineage>
</organism>
<feature type="region of interest" description="Disordered" evidence="1">
    <location>
        <begin position="317"/>
        <end position="348"/>
    </location>
</feature>
<dbReference type="GeneID" id="18826899"/>
<dbReference type="HOGENOM" id="CLU_055149_0_0_1"/>
<dbReference type="STRING" id="597362.K5WW30"/>
<reference evidence="3" key="1">
    <citation type="journal article" date="2012" name="Proc. Natl. Acad. Sci. U.S.A.">
        <title>Genome sequence of the button mushroom Agaricus bisporus reveals mechanisms governing adaptation to a humic-rich ecological niche.</title>
        <authorList>
            <person name="Morin E."/>
            <person name="Kohler A."/>
            <person name="Baker A.R."/>
            <person name="Foulongne-Oriol M."/>
            <person name="Lombard V."/>
            <person name="Nagy L.G."/>
            <person name="Ohm R.A."/>
            <person name="Patyshakuliyeva A."/>
            <person name="Brun A."/>
            <person name="Aerts A.L."/>
            <person name="Bailey A.M."/>
            <person name="Billette C."/>
            <person name="Coutinho P.M."/>
            <person name="Deakin G."/>
            <person name="Doddapaneni H."/>
            <person name="Floudas D."/>
            <person name="Grimwood J."/>
            <person name="Hilden K."/>
            <person name="Kuees U."/>
            <person name="LaButti K.M."/>
            <person name="Lapidus A."/>
            <person name="Lindquist E.A."/>
            <person name="Lucas S.M."/>
            <person name="Murat C."/>
            <person name="Riley R.W."/>
            <person name="Salamov A.A."/>
            <person name="Schmutz J."/>
            <person name="Subramanian V."/>
            <person name="Woesten H.A.B."/>
            <person name="Xu J."/>
            <person name="Eastwood D.C."/>
            <person name="Foster G.D."/>
            <person name="Sonnenberg A.S."/>
            <person name="Cullen D."/>
            <person name="de Vries R.P."/>
            <person name="Lundell T."/>
            <person name="Hibbett D.S."/>
            <person name="Henrissat B."/>
            <person name="Burton K.S."/>
            <person name="Kerrigan R.W."/>
            <person name="Challen M.P."/>
            <person name="Grigoriev I.V."/>
            <person name="Martin F."/>
        </authorList>
    </citation>
    <scope>NUCLEOTIDE SEQUENCE [LARGE SCALE GENOMIC DNA]</scope>
    <source>
        <strain evidence="3">JB137-S8 / ATCC MYA-4627 / FGSC 10392</strain>
    </source>
</reference>
<feature type="compositionally biased region" description="Low complexity" evidence="1">
    <location>
        <begin position="176"/>
        <end position="203"/>
    </location>
</feature>
<dbReference type="AlphaFoldDB" id="K5WW30"/>
<accession>K5WW30</accession>
<dbReference type="eggNOG" id="ENOG502S758">
    <property type="taxonomic scope" value="Eukaryota"/>
</dbReference>
<feature type="compositionally biased region" description="Low complexity" evidence="1">
    <location>
        <begin position="278"/>
        <end position="290"/>
    </location>
</feature>
<sequence length="348" mass="36432">MASADLRHCTSAAHLRRVRSPASIPSSPTSVSSSSAIFERDIEPLVCPSPTSHNPHRIPRAKTTELSVPSVLDSAASVLATLDESNDVAVVAPASSTSPAFSPSSGFASPIGSFRSRSPSPLGLRVASGGSGGGGPMELLLSIPSAQQSSSPRGVTQSLEQDGEGHPHHHHHRPSHSSPISISTSPMMLSSHPPSPTATSSAALMPPTKRLSFMSYNDLLTSTPSSLISLSSLTNAASSMDPPPHIPSVHGYNHHPCSPGNGSSSSARTSLRGFVTSNNNNNTNTNNNNNEDNVGGEWEREGLGKGLEERLEAWILGSTQQQQQQQQQQRSTSLGSSVHHPPMIGARI</sequence>
<feature type="region of interest" description="Disordered" evidence="1">
    <location>
        <begin position="277"/>
        <end position="299"/>
    </location>
</feature>
<dbReference type="OMA" id="HTEHPLH"/>
<gene>
    <name evidence="2" type="ORF">AGABI1DRAFT_128804</name>
</gene>
<dbReference type="InParanoid" id="K5WW30"/>
<proteinExistence type="predicted"/>